<dbReference type="RefSeq" id="XP_035319839.1">
    <property type="nucleotide sequence ID" value="XM_035464129.1"/>
</dbReference>
<reference evidence="2" key="1">
    <citation type="submission" date="2020-03" db="EMBL/GenBank/DDBJ databases">
        <title>Site-based positive gene gene selection in Geosmithia morbida across the United States reveals a broad range of putative effectors and factors for local host and environmental adapation.</title>
        <authorList>
            <person name="Onufrak A."/>
            <person name="Murdoch R.W."/>
            <person name="Gazis R."/>
            <person name="Huff M."/>
            <person name="Staton M."/>
            <person name="Klingeman W."/>
            <person name="Hadziabdic D."/>
        </authorList>
    </citation>
    <scope>NUCLEOTIDE SEQUENCE</scope>
    <source>
        <strain evidence="2">1262</strain>
    </source>
</reference>
<keyword evidence="1" id="KW-0732">Signal</keyword>
<dbReference type="Proteomes" id="UP000749293">
    <property type="component" value="Unassembled WGS sequence"/>
</dbReference>
<evidence type="ECO:0000313" key="2">
    <source>
        <dbReference type="EMBL" id="KAF4121187.1"/>
    </source>
</evidence>
<organism evidence="2 3">
    <name type="scientific">Geosmithia morbida</name>
    <dbReference type="NCBI Taxonomy" id="1094350"/>
    <lineage>
        <taxon>Eukaryota</taxon>
        <taxon>Fungi</taxon>
        <taxon>Dikarya</taxon>
        <taxon>Ascomycota</taxon>
        <taxon>Pezizomycotina</taxon>
        <taxon>Sordariomycetes</taxon>
        <taxon>Hypocreomycetidae</taxon>
        <taxon>Hypocreales</taxon>
        <taxon>Bionectriaceae</taxon>
        <taxon>Geosmithia</taxon>
    </lineage>
</organism>
<sequence>MLSQCTLTLLVHVIKAANLGVTLSQVRLIDYIDFIMLVTSGPSLDLVLAIKRPPPPGLSTACSITW</sequence>
<name>A0A9P5D035_9HYPO</name>
<keyword evidence="3" id="KW-1185">Reference proteome</keyword>
<evidence type="ECO:0000256" key="1">
    <source>
        <dbReference type="SAM" id="SignalP"/>
    </source>
</evidence>
<dbReference type="AlphaFoldDB" id="A0A9P5D035"/>
<gene>
    <name evidence="2" type="ORF">GMORB2_2149</name>
</gene>
<proteinExistence type="predicted"/>
<dbReference type="EMBL" id="JAANYQ010000013">
    <property type="protein sequence ID" value="KAF4121187.1"/>
    <property type="molecule type" value="Genomic_DNA"/>
</dbReference>
<comment type="caution">
    <text evidence="2">The sequence shown here is derived from an EMBL/GenBank/DDBJ whole genome shotgun (WGS) entry which is preliminary data.</text>
</comment>
<evidence type="ECO:0000313" key="3">
    <source>
        <dbReference type="Proteomes" id="UP000749293"/>
    </source>
</evidence>
<accession>A0A9P5D035</accession>
<feature type="signal peptide" evidence="1">
    <location>
        <begin position="1"/>
        <end position="16"/>
    </location>
</feature>
<protein>
    <submittedName>
        <fullName evidence="2">Uncharacterized protein</fullName>
    </submittedName>
</protein>
<feature type="chain" id="PRO_5040163269" evidence="1">
    <location>
        <begin position="17"/>
        <end position="66"/>
    </location>
</feature>
<dbReference type="GeneID" id="55968379"/>